<dbReference type="PROSITE" id="PS01276">
    <property type="entry name" value="PEPTIDASE_U32"/>
    <property type="match status" value="1"/>
</dbReference>
<dbReference type="EMBL" id="WIXJ01000002">
    <property type="protein sequence ID" value="MQY51100.1"/>
    <property type="molecule type" value="Genomic_DNA"/>
</dbReference>
<feature type="region of interest" description="Disordered" evidence="1">
    <location>
        <begin position="640"/>
        <end position="660"/>
    </location>
</feature>
<dbReference type="PANTHER" id="PTHR30217">
    <property type="entry name" value="PEPTIDASE U32 FAMILY"/>
    <property type="match status" value="1"/>
</dbReference>
<name>A0A6L5JX04_RHOTE</name>
<dbReference type="Proteomes" id="UP000480275">
    <property type="component" value="Unassembled WGS sequence"/>
</dbReference>
<dbReference type="InterPro" id="IPR001539">
    <property type="entry name" value="Peptidase_U32"/>
</dbReference>
<dbReference type="Pfam" id="PF12392">
    <property type="entry name" value="DUF3656"/>
    <property type="match status" value="1"/>
</dbReference>
<evidence type="ECO:0000256" key="1">
    <source>
        <dbReference type="SAM" id="MobiDB-lite"/>
    </source>
</evidence>
<sequence length="783" mass="85991">MLAHRLTRRRTLRCLPVFLRPLPMSRMPHRLELLAPARNADFGIEAIRHGADAVYIGAPAFGARAAAAASLEDIARLANYARRFNARTLVALNTLLFDDELETARRLIWQLYEAGADALIVQDMGLLELDLPPIALHASTQTDIRTPEKARFLCELGFSQMVLARELTLTEIRAIADAVDCRPDAPPTLEFFVHGALCVSYSGQCYLSQALGGRSANRGECAQPCRLPWTLSDSQGRIIARDRHLLSLRDNDQSANLRPLVDAGIRSFKIEGRLKDLDYVKNVTAHYRRAIDALLDDMPALCRASSGESTPNFTPQPEKTFNRGRTDNFVNGRQAEITAFDATGFAGEPIGTVEQIRRDAFDIRLDASPTAAASTLANGDGLAFFGSDGKIAGLRANRTQAVGANWRVWPAQGDAALVRQLSRGQTVFRNRDQAFIRLLEKPSAERHIPLAIHLAERRTDEGAEGYALSLRDERGSSVCVFLALDWQSAHDGEQADAALRQGLARLGNTDYVARTITLDTSAPRFIPASALNALRRQAISELDAARAAAAQADRQANVRRPESNPPPRWPDATLDYRANVTNAAARRFWQHHGVTEIAPPLERDPRTGKAAPPATRDGRQPALMTMRHCLRFSFGGCPRLGKSSPETPAPDGATTLLDRRPTPLTLSRGRQRFTLRFDCRRCEMEVIPMEVTPELAPELTQEITPEVARKLSPAARPATAPPPSRRNPSAANGNKTLTVVLKNMHVKKDTGAAAKATAKPAPPADRGQPSHPHHAMRRKRPRA</sequence>
<feature type="domain" description="Peptidase U32 collagenase" evidence="2">
    <location>
        <begin position="427"/>
        <end position="546"/>
    </location>
</feature>
<organism evidence="3 4">
    <name type="scientific">Rhodocyclus tenuis</name>
    <name type="common">Rhodospirillum tenue</name>
    <dbReference type="NCBI Taxonomy" id="1066"/>
    <lineage>
        <taxon>Bacteria</taxon>
        <taxon>Pseudomonadati</taxon>
        <taxon>Pseudomonadota</taxon>
        <taxon>Betaproteobacteria</taxon>
        <taxon>Rhodocyclales</taxon>
        <taxon>Rhodocyclaceae</taxon>
        <taxon>Rhodocyclus</taxon>
    </lineage>
</organism>
<dbReference type="OrthoDB" id="9807498at2"/>
<proteinExistence type="predicted"/>
<accession>A0A6L5JX04</accession>
<dbReference type="PANTHER" id="PTHR30217:SF10">
    <property type="entry name" value="23S RRNA 5-HYDROXYCYTIDINE C2501 SYNTHASE"/>
    <property type="match status" value="1"/>
</dbReference>
<reference evidence="3 4" key="1">
    <citation type="submission" date="2019-10" db="EMBL/GenBank/DDBJ databases">
        <title>Whole-genome sequence of the purple nonsulfur photosynthetic bacterium Rhodocyclus tenuis.</title>
        <authorList>
            <person name="Kyndt J.A."/>
            <person name="Meyer T.E."/>
        </authorList>
    </citation>
    <scope>NUCLEOTIDE SEQUENCE [LARGE SCALE GENOMIC DNA]</scope>
    <source>
        <strain evidence="3 4">DSM 110</strain>
    </source>
</reference>
<keyword evidence="3" id="KW-0378">Hydrolase</keyword>
<dbReference type="GO" id="GO:0008233">
    <property type="term" value="F:peptidase activity"/>
    <property type="evidence" value="ECO:0007669"/>
    <property type="project" value="UniProtKB-KW"/>
</dbReference>
<dbReference type="InterPro" id="IPR051454">
    <property type="entry name" value="RNA/ubiquinone_mod_enzymes"/>
</dbReference>
<gene>
    <name evidence="3" type="ORF">GHK24_04825</name>
</gene>
<feature type="region of interest" description="Disordered" evidence="1">
    <location>
        <begin position="599"/>
        <end position="618"/>
    </location>
</feature>
<dbReference type="GO" id="GO:0006508">
    <property type="term" value="P:proteolysis"/>
    <property type="evidence" value="ECO:0007669"/>
    <property type="project" value="UniProtKB-KW"/>
</dbReference>
<evidence type="ECO:0000259" key="2">
    <source>
        <dbReference type="Pfam" id="PF12392"/>
    </source>
</evidence>
<dbReference type="AlphaFoldDB" id="A0A6L5JX04"/>
<keyword evidence="3" id="KW-0645">Protease</keyword>
<protein>
    <submittedName>
        <fullName evidence="3">Collagenase-like protease</fullName>
    </submittedName>
</protein>
<evidence type="ECO:0000313" key="4">
    <source>
        <dbReference type="Proteomes" id="UP000480275"/>
    </source>
</evidence>
<feature type="compositionally biased region" description="Basic residues" evidence="1">
    <location>
        <begin position="771"/>
        <end position="783"/>
    </location>
</feature>
<dbReference type="Pfam" id="PF01136">
    <property type="entry name" value="Peptidase_U32"/>
    <property type="match status" value="1"/>
</dbReference>
<comment type="caution">
    <text evidence="3">The sequence shown here is derived from an EMBL/GenBank/DDBJ whole genome shotgun (WGS) entry which is preliminary data.</text>
</comment>
<evidence type="ECO:0000313" key="3">
    <source>
        <dbReference type="EMBL" id="MQY51100.1"/>
    </source>
</evidence>
<dbReference type="InterPro" id="IPR020988">
    <property type="entry name" value="Pept_U32_collagenase"/>
</dbReference>
<feature type="region of interest" description="Disordered" evidence="1">
    <location>
        <begin position="550"/>
        <end position="572"/>
    </location>
</feature>
<feature type="region of interest" description="Disordered" evidence="1">
    <location>
        <begin position="711"/>
        <end position="783"/>
    </location>
</feature>